<comment type="caution">
    <text evidence="4">The sequence shown here is derived from an EMBL/GenBank/DDBJ whole genome shotgun (WGS) entry which is preliminary data.</text>
</comment>
<evidence type="ECO:0000313" key="4">
    <source>
        <dbReference type="EMBL" id="KAG1301160.1"/>
    </source>
</evidence>
<evidence type="ECO:0000256" key="2">
    <source>
        <dbReference type="SAM" id="MobiDB-lite"/>
    </source>
</evidence>
<feature type="compositionally biased region" description="Basic and acidic residues" evidence="2">
    <location>
        <begin position="201"/>
        <end position="227"/>
    </location>
</feature>
<feature type="region of interest" description="Disordered" evidence="2">
    <location>
        <begin position="130"/>
        <end position="157"/>
    </location>
</feature>
<protein>
    <recommendedName>
        <fullName evidence="1">Nucleoside diphosphate kinase</fullName>
    </recommendedName>
</protein>
<feature type="region of interest" description="Disordered" evidence="2">
    <location>
        <begin position="170"/>
        <end position="244"/>
    </location>
</feature>
<dbReference type="SMART" id="SM00562">
    <property type="entry name" value="NDK"/>
    <property type="match status" value="1"/>
</dbReference>
<evidence type="ECO:0000313" key="5">
    <source>
        <dbReference type="Proteomes" id="UP000716291"/>
    </source>
</evidence>
<dbReference type="OrthoDB" id="2162449at2759"/>
<feature type="domain" description="Nucleoside diphosphate kinase-like" evidence="3">
    <location>
        <begin position="6"/>
        <end position="114"/>
    </location>
</feature>
<feature type="compositionally biased region" description="Polar residues" evidence="2">
    <location>
        <begin position="138"/>
        <end position="157"/>
    </location>
</feature>
<dbReference type="AlphaFoldDB" id="A0A9P6WXZ5"/>
<gene>
    <name evidence="4" type="ORF">G6F64_012052</name>
</gene>
<feature type="compositionally biased region" description="Polar residues" evidence="2">
    <location>
        <begin position="231"/>
        <end position="241"/>
    </location>
</feature>
<accession>A0A9P6WXZ5</accession>
<dbReference type="Proteomes" id="UP000716291">
    <property type="component" value="Unassembled WGS sequence"/>
</dbReference>
<feature type="region of interest" description="Disordered" evidence="2">
    <location>
        <begin position="341"/>
        <end position="375"/>
    </location>
</feature>
<dbReference type="InterPro" id="IPR036850">
    <property type="entry name" value="NDK-like_dom_sf"/>
</dbReference>
<reference evidence="4" key="1">
    <citation type="journal article" date="2020" name="Microb. Genom.">
        <title>Genetic diversity of clinical and environmental Mucorales isolates obtained from an investigation of mucormycosis cases among solid organ transplant recipients.</title>
        <authorList>
            <person name="Nguyen M.H."/>
            <person name="Kaul D."/>
            <person name="Muto C."/>
            <person name="Cheng S.J."/>
            <person name="Richter R.A."/>
            <person name="Bruno V.M."/>
            <person name="Liu G."/>
            <person name="Beyhan S."/>
            <person name="Sundermann A.J."/>
            <person name="Mounaud S."/>
            <person name="Pasculle A.W."/>
            <person name="Nierman W.C."/>
            <person name="Driscoll E."/>
            <person name="Cumbie R."/>
            <person name="Clancy C.J."/>
            <person name="Dupont C.L."/>
        </authorList>
    </citation>
    <scope>NUCLEOTIDE SEQUENCE</scope>
    <source>
        <strain evidence="4">GL11</strain>
    </source>
</reference>
<feature type="compositionally biased region" description="Low complexity" evidence="2">
    <location>
        <begin position="352"/>
        <end position="366"/>
    </location>
</feature>
<proteinExistence type="predicted"/>
<dbReference type="InterPro" id="IPR034907">
    <property type="entry name" value="NDK-like_dom"/>
</dbReference>
<sequence length="439" mass="49876">MERQEQQKTFGIAPLKLKDEIKQKIKQKGFKLMLGTSIESSNELTENFNILKKQLPIFAFVLQGKDVIRIWLKMIKQEKEVQNTLLFFHASNTSTEAEREINLFQTFVKSSTTVKKVNVQKKSDSRVPLKKRNENVKTSDTNQESTMTKSLKTRVGNSTVRRASDGVTNRVPTNQKRAKGGVSKNTPPVSVVTGRTRKVGKMSEKAAKEQETKAMKEDESIVDESKRKNTPVMQQEESTVENQEKKQVIVEETAAEASVSVDKPVIKEEVIIEKKDSFIREVEESIVKDKLAIKKAPLITNKESNETVLQYEPVSHFSTCSSAVSDEHDAEVAAATRFMTTRNQEDHLERYSPSSNRRSSTLSPNSAIASRPETPEISELRSKFENIIHTGNQPSRPVSKMSNEFISRIKEMKPRDPTGSRVKSMVEFFMDENLNKWEF</sequence>
<dbReference type="SUPFAM" id="SSF54919">
    <property type="entry name" value="Nucleoside diphosphate kinase, NDK"/>
    <property type="match status" value="1"/>
</dbReference>
<dbReference type="EMBL" id="JAANQT010003326">
    <property type="protein sequence ID" value="KAG1301160.1"/>
    <property type="molecule type" value="Genomic_DNA"/>
</dbReference>
<name>A0A9P6WXZ5_RHIOR</name>
<evidence type="ECO:0000259" key="3">
    <source>
        <dbReference type="SMART" id="SM00562"/>
    </source>
</evidence>
<keyword evidence="5" id="KW-1185">Reference proteome</keyword>
<organism evidence="4 5">
    <name type="scientific">Rhizopus oryzae</name>
    <name type="common">Mucormycosis agent</name>
    <name type="synonym">Rhizopus arrhizus var. delemar</name>
    <dbReference type="NCBI Taxonomy" id="64495"/>
    <lineage>
        <taxon>Eukaryota</taxon>
        <taxon>Fungi</taxon>
        <taxon>Fungi incertae sedis</taxon>
        <taxon>Mucoromycota</taxon>
        <taxon>Mucoromycotina</taxon>
        <taxon>Mucoromycetes</taxon>
        <taxon>Mucorales</taxon>
        <taxon>Mucorineae</taxon>
        <taxon>Rhizopodaceae</taxon>
        <taxon>Rhizopus</taxon>
    </lineage>
</organism>
<evidence type="ECO:0000256" key="1">
    <source>
        <dbReference type="ARBA" id="ARBA00017632"/>
    </source>
</evidence>